<dbReference type="EMBL" id="JAPFFF010000031">
    <property type="protein sequence ID" value="KAK8845139.1"/>
    <property type="molecule type" value="Genomic_DNA"/>
</dbReference>
<dbReference type="InterPro" id="IPR000719">
    <property type="entry name" value="Prot_kinase_dom"/>
</dbReference>
<dbReference type="Gene3D" id="1.10.510.10">
    <property type="entry name" value="Transferase(Phosphotransferase) domain 1"/>
    <property type="match status" value="1"/>
</dbReference>
<keyword evidence="4" id="KW-1185">Reference proteome</keyword>
<evidence type="ECO:0000256" key="1">
    <source>
        <dbReference type="PROSITE-ProRule" id="PRU10141"/>
    </source>
</evidence>
<dbReference type="PROSITE" id="PS00107">
    <property type="entry name" value="PROTEIN_KINASE_ATP"/>
    <property type="match status" value="1"/>
</dbReference>
<dbReference type="InterPro" id="IPR017441">
    <property type="entry name" value="Protein_kinase_ATP_BS"/>
</dbReference>
<proteinExistence type="predicted"/>
<accession>A0ABR2HDL7</accession>
<evidence type="ECO:0000313" key="4">
    <source>
        <dbReference type="Proteomes" id="UP001470230"/>
    </source>
</evidence>
<dbReference type="PANTHER" id="PTHR24361:SF613">
    <property type="entry name" value="NUCLEAR RECEPTOR-BINDING PROTEIN-RELATED"/>
    <property type="match status" value="1"/>
</dbReference>
<protein>
    <recommendedName>
        <fullName evidence="2">Protein kinase domain-containing protein</fullName>
    </recommendedName>
</protein>
<dbReference type="PROSITE" id="PS50011">
    <property type="entry name" value="PROTEIN_KINASE_DOM"/>
    <property type="match status" value="1"/>
</dbReference>
<dbReference type="Gene3D" id="3.30.200.20">
    <property type="entry name" value="Phosphorylase Kinase, domain 1"/>
    <property type="match status" value="1"/>
</dbReference>
<reference evidence="3 4" key="1">
    <citation type="submission" date="2024-04" db="EMBL/GenBank/DDBJ databases">
        <title>Tritrichomonas musculus Genome.</title>
        <authorList>
            <person name="Alves-Ferreira E."/>
            <person name="Grigg M."/>
            <person name="Lorenzi H."/>
            <person name="Galac M."/>
        </authorList>
    </citation>
    <scope>NUCLEOTIDE SEQUENCE [LARGE SCALE GENOMIC DNA]</scope>
    <source>
        <strain evidence="3 4">EAF2021</strain>
    </source>
</reference>
<keyword evidence="1" id="KW-0547">Nucleotide-binding</keyword>
<dbReference type="Pfam" id="PF00069">
    <property type="entry name" value="Pkinase"/>
    <property type="match status" value="2"/>
</dbReference>
<feature type="binding site" evidence="1">
    <location>
        <position position="41"/>
    </location>
    <ligand>
        <name>ATP</name>
        <dbReference type="ChEBI" id="CHEBI:30616"/>
    </ligand>
</feature>
<dbReference type="Proteomes" id="UP001470230">
    <property type="component" value="Unassembled WGS sequence"/>
</dbReference>
<dbReference type="InterPro" id="IPR053235">
    <property type="entry name" value="Ser_Thr_kinase"/>
</dbReference>
<dbReference type="PANTHER" id="PTHR24361">
    <property type="entry name" value="MITOGEN-ACTIVATED KINASE KINASE KINASE"/>
    <property type="match status" value="1"/>
</dbReference>
<evidence type="ECO:0000259" key="2">
    <source>
        <dbReference type="PROSITE" id="PS50011"/>
    </source>
</evidence>
<feature type="domain" description="Protein kinase" evidence="2">
    <location>
        <begin position="1"/>
        <end position="234"/>
    </location>
</feature>
<gene>
    <name evidence="3" type="ORF">M9Y10_021321</name>
</gene>
<comment type="caution">
    <text evidence="3">The sequence shown here is derived from an EMBL/GenBank/DDBJ whole genome shotgun (WGS) entry which is preliminary data.</text>
</comment>
<name>A0ABR2HDL7_9EUKA</name>
<evidence type="ECO:0000313" key="3">
    <source>
        <dbReference type="EMBL" id="KAK8845139.1"/>
    </source>
</evidence>
<keyword evidence="1" id="KW-0067">ATP-binding</keyword>
<dbReference type="InterPro" id="IPR011009">
    <property type="entry name" value="Kinase-like_dom_sf"/>
</dbReference>
<dbReference type="SUPFAM" id="SSF56112">
    <property type="entry name" value="Protein kinase-like (PK-like)"/>
    <property type="match status" value="1"/>
</dbReference>
<organism evidence="3 4">
    <name type="scientific">Tritrichomonas musculus</name>
    <dbReference type="NCBI Taxonomy" id="1915356"/>
    <lineage>
        <taxon>Eukaryota</taxon>
        <taxon>Metamonada</taxon>
        <taxon>Parabasalia</taxon>
        <taxon>Tritrichomonadida</taxon>
        <taxon>Tritrichomonadidae</taxon>
        <taxon>Tritrichomonas</taxon>
    </lineage>
</organism>
<sequence length="409" mass="46990">MLTDLLVELSDFTIEKELGQGKFGKVYLVQEKSTQKLWAAKVSQKECKKVEDQKSLFQELLSYSKMKNPAIVLFHGFNLLNFKEKHHQTIIIEYMPNGPPTFYSMKTIIHITDFGTAKLSDESFLSLCMNTYNGTPLYMAPEIINGEGYTYKIDIFSFAILAYEVITFAFPFAFLDKITVYIVQHAIVSGKRPDLSIVHDEIVRNLLSKCWSRDPKARPDFAEIVETIKSESFIKAMNADRKEIDAYLSLFGDKLPTPSEKKDEEPVSITFLADGKFCIQKIYPSNSVGEILAELNKRFKKAFVCITLCGRIFSNQEIISRTCNIENEDDLFELYEEFPEVITIELLFDKTNKGKYKFVKCSSIYDVRYLVSILSNQDFDSICLEANSKILENDDEEIEEDTLIIAHFK</sequence>